<dbReference type="InterPro" id="IPR015915">
    <property type="entry name" value="Kelch-typ_b-propeller"/>
</dbReference>
<dbReference type="InterPro" id="IPR011333">
    <property type="entry name" value="SKP1/BTB/POZ_sf"/>
</dbReference>
<evidence type="ECO:0000256" key="2">
    <source>
        <dbReference type="ARBA" id="ARBA00022737"/>
    </source>
</evidence>
<feature type="compositionally biased region" description="Low complexity" evidence="3">
    <location>
        <begin position="271"/>
        <end position="280"/>
    </location>
</feature>
<name>A0A813WAK5_9BILA</name>
<dbReference type="InterPro" id="IPR011705">
    <property type="entry name" value="BACK"/>
</dbReference>
<accession>A0A813WAK5</accession>
<dbReference type="Pfam" id="PF15891">
    <property type="entry name" value="Nuc_deoxyri_tr2"/>
    <property type="match status" value="1"/>
</dbReference>
<dbReference type="Proteomes" id="UP000681722">
    <property type="component" value="Unassembled WGS sequence"/>
</dbReference>
<dbReference type="InterPro" id="IPR039470">
    <property type="entry name" value="Nuc_deoxyri_tr2"/>
</dbReference>
<dbReference type="Pfam" id="PF24681">
    <property type="entry name" value="Kelch_KLHDC2_KLHL20_DRC7"/>
    <property type="match status" value="1"/>
</dbReference>
<dbReference type="OrthoDB" id="45365at2759"/>
<sequence length="1306" mass="149079">MSLGELRLFKKSTDDLRLTYSVTNQSIVTKNATSQSSIKCAFQFLQLLLLQKLYSNEYSFRSLTSQHNHHHRRTHDYCQRHRGKHNCSYQVFLGGSCNPTTWRHEQAIPYFQSRSVSYFNPQVNNWTEDLVEIEHKAKELAPLLFFVIDQDTRALASIIEVSYLAAKRRNLIVVINDMNYQQAKFLKYSEQNEQQINDDFNNAYQARKTLKTLLKSINIPIFDNISVALECAAFILDTTNKTLNETELINENNNNEEKTSRDCISPDVPSRSRSCSISESSNHITINSRHRLRSPSVVVIRSLSNKTTYHSNDEFYEGVKKQLECEKYKDEPQLKNRRSSLNDHSPSSAHLQPEKLSPIKSCPLPQSPSSSKQGSTASNILLPQSLCPPHSQYQYENPFLRSFVFNSGSTSIVHNSAFCATQLSTCDSALGSDDSLSSRTLSSSSSSFTSSSVASEYCEYYDEHRHEEQIKQQTSINDSSQSSTFFSTILSKFSMYTPFISNNETVSRSLFVLLTLPFRFLRDIVFQPTIPAIVHDNNDQYKYHQEEVSKIDSLPSSSSYLYDIYYASGNDNNWFNNHVLPLLEENKITYLKKTRTQLLCDIHDIHARNKCRLIYYVITNMERLSDLSTELAFIIGDHTSHIVICLQYIDDFNQNNLNLSLSEIRDINRSRNCHLCCSKIMDNLIMSEVSSTTVCDDETYDNTYFSLSNHSNKTLNKISEYFQQKFLCDILLICGNKRIEAHRIVISSMSDYFYAMFSSNMLETKQKEVIINDIDPDALEKLINYAYDGKIDFKFDSVTSILSAASMLNISEIVEACCNYIIKQLHASNCLGIFRFAEHHSLKNLCKVSYNFITEHFSAVIKNHEFLELTADELKKLLESDDLNVHSEEIIFEAFLSWLQYDKEKRQNENLAQLLGSIKLPLIKPLYLTDHIDSNPLFKENTQCQALIIEAMRYHLIPERRSIMQTIRTKPRRSTIGSLYCLGGMDTTKGPQTIEKYCFRTRFWHPDGHLNSRRLQFASVLLDKKLFVVGGRDGLKTLNSVEYYDLQKKQWHVSPPMLTNRHGLGVEQLGGPFYAVGGHDGWSFLNTVERFDPQTRIWTYVSSMSNARCTLGVGVFENRLYAVGGRDGSSSGLRSVECYDPHTNKWLQCASMQKRRSGVGVAVCNDFIFAIGGHSDSSANNKNATRHDDGERYDPRCDQWTIIASFSRPKEAIAVATLGNKIFAVGGFNGEKVVDEVEKYDTDKNTWTKCVSLHTRRAGACLLHIPNSVYQPVLSSSSYSLNSLCQKIKDPDISSSCHQLSRLTLS</sequence>
<evidence type="ECO:0000313" key="6">
    <source>
        <dbReference type="EMBL" id="CAF3638247.1"/>
    </source>
</evidence>
<dbReference type="Gene3D" id="1.25.40.420">
    <property type="match status" value="1"/>
</dbReference>
<keyword evidence="1" id="KW-0880">Kelch repeat</keyword>
<dbReference type="EMBL" id="CAJOBC010000911">
    <property type="protein sequence ID" value="CAF3638247.1"/>
    <property type="molecule type" value="Genomic_DNA"/>
</dbReference>
<keyword evidence="7" id="KW-1185">Reference proteome</keyword>
<dbReference type="SMART" id="SM00225">
    <property type="entry name" value="BTB"/>
    <property type="match status" value="1"/>
</dbReference>
<dbReference type="Pfam" id="PF07707">
    <property type="entry name" value="BACK"/>
    <property type="match status" value="1"/>
</dbReference>
<dbReference type="Gene3D" id="2.120.10.80">
    <property type="entry name" value="Kelch-type beta propeller"/>
    <property type="match status" value="1"/>
</dbReference>
<evidence type="ECO:0000256" key="3">
    <source>
        <dbReference type="SAM" id="MobiDB-lite"/>
    </source>
</evidence>
<proteinExistence type="predicted"/>
<keyword evidence="2" id="KW-0677">Repeat</keyword>
<protein>
    <recommendedName>
        <fullName evidence="4">BTB domain-containing protein</fullName>
    </recommendedName>
</protein>
<evidence type="ECO:0000259" key="4">
    <source>
        <dbReference type="PROSITE" id="PS50097"/>
    </source>
</evidence>
<dbReference type="Pfam" id="PF00651">
    <property type="entry name" value="BTB"/>
    <property type="match status" value="1"/>
</dbReference>
<dbReference type="InterPro" id="IPR006652">
    <property type="entry name" value="Kelch_1"/>
</dbReference>
<dbReference type="SUPFAM" id="SSF117281">
    <property type="entry name" value="Kelch motif"/>
    <property type="match status" value="1"/>
</dbReference>
<dbReference type="PROSITE" id="PS50097">
    <property type="entry name" value="BTB"/>
    <property type="match status" value="1"/>
</dbReference>
<evidence type="ECO:0000313" key="7">
    <source>
        <dbReference type="Proteomes" id="UP000663829"/>
    </source>
</evidence>
<feature type="region of interest" description="Disordered" evidence="3">
    <location>
        <begin position="251"/>
        <end position="280"/>
    </location>
</feature>
<dbReference type="Pfam" id="PF01344">
    <property type="entry name" value="Kelch_1"/>
    <property type="match status" value="1"/>
</dbReference>
<feature type="compositionally biased region" description="Polar residues" evidence="3">
    <location>
        <begin position="367"/>
        <end position="376"/>
    </location>
</feature>
<dbReference type="SUPFAM" id="SSF54695">
    <property type="entry name" value="POZ domain"/>
    <property type="match status" value="1"/>
</dbReference>
<evidence type="ECO:0000256" key="1">
    <source>
        <dbReference type="ARBA" id="ARBA00022441"/>
    </source>
</evidence>
<gene>
    <name evidence="5" type="ORF">GPM918_LOCUS6051</name>
    <name evidence="6" type="ORF">SRO942_LOCUS6051</name>
</gene>
<evidence type="ECO:0000313" key="5">
    <source>
        <dbReference type="EMBL" id="CAF0850594.1"/>
    </source>
</evidence>
<reference evidence="5" key="1">
    <citation type="submission" date="2021-02" db="EMBL/GenBank/DDBJ databases">
        <authorList>
            <person name="Nowell W R."/>
        </authorList>
    </citation>
    <scope>NUCLEOTIDE SEQUENCE</scope>
</reference>
<organism evidence="5 7">
    <name type="scientific">Didymodactylos carnosus</name>
    <dbReference type="NCBI Taxonomy" id="1234261"/>
    <lineage>
        <taxon>Eukaryota</taxon>
        <taxon>Metazoa</taxon>
        <taxon>Spiralia</taxon>
        <taxon>Gnathifera</taxon>
        <taxon>Rotifera</taxon>
        <taxon>Eurotatoria</taxon>
        <taxon>Bdelloidea</taxon>
        <taxon>Philodinida</taxon>
        <taxon>Philodinidae</taxon>
        <taxon>Didymodactylos</taxon>
    </lineage>
</organism>
<dbReference type="EMBL" id="CAJNOQ010000911">
    <property type="protein sequence ID" value="CAF0850594.1"/>
    <property type="molecule type" value="Genomic_DNA"/>
</dbReference>
<comment type="caution">
    <text evidence="5">The sequence shown here is derived from an EMBL/GenBank/DDBJ whole genome shotgun (WGS) entry which is preliminary data.</text>
</comment>
<dbReference type="Gene3D" id="3.40.50.450">
    <property type="match status" value="1"/>
</dbReference>
<dbReference type="FunFam" id="1.25.40.420:FF:000001">
    <property type="entry name" value="Kelch-like family member 12"/>
    <property type="match status" value="1"/>
</dbReference>
<dbReference type="Proteomes" id="UP000663829">
    <property type="component" value="Unassembled WGS sequence"/>
</dbReference>
<feature type="domain" description="BTB" evidence="4">
    <location>
        <begin position="728"/>
        <end position="795"/>
    </location>
</feature>
<dbReference type="InterPro" id="IPR000210">
    <property type="entry name" value="BTB/POZ_dom"/>
</dbReference>
<dbReference type="PANTHER" id="PTHR45632">
    <property type="entry name" value="LD33804P"/>
    <property type="match status" value="1"/>
</dbReference>
<feature type="region of interest" description="Disordered" evidence="3">
    <location>
        <begin position="331"/>
        <end position="376"/>
    </location>
</feature>
<dbReference type="SMART" id="SM00612">
    <property type="entry name" value="Kelch"/>
    <property type="match status" value="6"/>
</dbReference>
<dbReference type="PANTHER" id="PTHR45632:SF3">
    <property type="entry name" value="KELCH-LIKE PROTEIN 32"/>
    <property type="match status" value="1"/>
</dbReference>
<dbReference type="SMART" id="SM00875">
    <property type="entry name" value="BACK"/>
    <property type="match status" value="1"/>
</dbReference>
<dbReference type="Gene3D" id="3.30.710.10">
    <property type="entry name" value="Potassium Channel Kv1.1, Chain A"/>
    <property type="match status" value="1"/>
</dbReference>